<feature type="domain" description="Peptidase S11 D-alanyl-D-alanine carboxypeptidase A N-terminal" evidence="11">
    <location>
        <begin position="38"/>
        <end position="270"/>
    </location>
</feature>
<dbReference type="EMBL" id="BAABXL010000001">
    <property type="protein sequence ID" value="GAA6268727.1"/>
    <property type="molecule type" value="Genomic_DNA"/>
</dbReference>
<keyword evidence="4" id="KW-0133">Cell shape</keyword>
<dbReference type="InterPro" id="IPR012338">
    <property type="entry name" value="Beta-lactam/transpept-like"/>
</dbReference>
<feature type="compositionally biased region" description="Basic and acidic residues" evidence="8">
    <location>
        <begin position="476"/>
        <end position="499"/>
    </location>
</feature>
<keyword evidence="9" id="KW-0472">Membrane</keyword>
<evidence type="ECO:0000256" key="5">
    <source>
        <dbReference type="ARBA" id="ARBA00022984"/>
    </source>
</evidence>
<gene>
    <name evidence="12" type="ORF">F130042H8_17870</name>
</gene>
<evidence type="ECO:0000256" key="2">
    <source>
        <dbReference type="ARBA" id="ARBA00022729"/>
    </source>
</evidence>
<evidence type="ECO:0000256" key="7">
    <source>
        <dbReference type="RuleBase" id="RU004016"/>
    </source>
</evidence>
<comment type="caution">
    <text evidence="12">The sequence shown here is derived from an EMBL/GenBank/DDBJ whole genome shotgun (WGS) entry which is preliminary data.</text>
</comment>
<dbReference type="SUPFAM" id="SSF56601">
    <property type="entry name" value="beta-lactamase/transpeptidase-like"/>
    <property type="match status" value="1"/>
</dbReference>
<keyword evidence="6" id="KW-0961">Cell wall biogenesis/degradation</keyword>
<keyword evidence="5" id="KW-0573">Peptidoglycan synthesis</keyword>
<keyword evidence="3" id="KW-0378">Hydrolase</keyword>
<comment type="similarity">
    <text evidence="1 7">Belongs to the peptidase S11 family.</text>
</comment>
<keyword evidence="13" id="KW-1185">Reference proteome</keyword>
<dbReference type="PANTHER" id="PTHR21581">
    <property type="entry name" value="D-ALANYL-D-ALANINE CARBOXYPEPTIDASE"/>
    <property type="match status" value="1"/>
</dbReference>
<protein>
    <recommendedName>
        <fullName evidence="11">Peptidase S11 D-alanyl-D-alanine carboxypeptidase A N-terminal domain-containing protein</fullName>
    </recommendedName>
</protein>
<evidence type="ECO:0000259" key="11">
    <source>
        <dbReference type="Pfam" id="PF00768"/>
    </source>
</evidence>
<sequence length="510" mass="55772">MTRHIKRLLCFLLTLAVSFSLTVFPVFAKPDWPTDTGCQSEAGIVMDMDSGAVLFAQNIHVQLAPASITKLLTALVVVEHASMDEMVTFSHDAVYDVESGSGNKLSLEEGDVLSVKDCLYVMLLQSSNQAANALAEHVAGSREAFVDMMNEKARSLGCRESNFENPSGLNDAAQLTSAYDMALIGVAVFSNPELLAICSSTEATLPPTKNNPEGRTYSMEHKLVSTQDSSSENYYPAAVAGKTGYTSVAGQTLVTYAEEDGRRQVAVTLKSTQKTHYSDTKTILDFGFKRFKNVNVSENETHYVTGEEPVEINGVSYSPSELYLDKNAVITLPNEAEFSDADQYLQTDIPDSHPEGAVGRIIYSYNDRQIGIAWLYTTRNQGSAEQQATPSQTDLPSSGDPSGSGWISLNGGWIAGGIAAILALAAGGIVWFKIQKKRERARMALLKEKRRKRLAEMGCSEDEFERLVNERKAALSRRDPELLKTADEPDDLDRFREPENTANGDASEDL</sequence>
<evidence type="ECO:0000256" key="9">
    <source>
        <dbReference type="SAM" id="Phobius"/>
    </source>
</evidence>
<evidence type="ECO:0000256" key="3">
    <source>
        <dbReference type="ARBA" id="ARBA00022801"/>
    </source>
</evidence>
<dbReference type="PRINTS" id="PR00725">
    <property type="entry name" value="DADACBPTASE1"/>
</dbReference>
<feature type="transmembrane region" description="Helical" evidence="9">
    <location>
        <begin position="411"/>
        <end position="432"/>
    </location>
</feature>
<feature type="signal peptide" evidence="10">
    <location>
        <begin position="1"/>
        <end position="28"/>
    </location>
</feature>
<dbReference type="Proteomes" id="UP001600894">
    <property type="component" value="Unassembled WGS sequence"/>
</dbReference>
<dbReference type="InterPro" id="IPR018044">
    <property type="entry name" value="Peptidase_S11"/>
</dbReference>
<proteinExistence type="inferred from homology"/>
<evidence type="ECO:0000256" key="10">
    <source>
        <dbReference type="SAM" id="SignalP"/>
    </source>
</evidence>
<evidence type="ECO:0000256" key="4">
    <source>
        <dbReference type="ARBA" id="ARBA00022960"/>
    </source>
</evidence>
<keyword evidence="2 10" id="KW-0732">Signal</keyword>
<evidence type="ECO:0000256" key="1">
    <source>
        <dbReference type="ARBA" id="ARBA00007164"/>
    </source>
</evidence>
<accession>A0ABQ0AXK8</accession>
<evidence type="ECO:0000313" key="13">
    <source>
        <dbReference type="Proteomes" id="UP001600894"/>
    </source>
</evidence>
<keyword evidence="9" id="KW-1133">Transmembrane helix</keyword>
<name>A0ABQ0AXK8_9FIRM</name>
<dbReference type="Gene3D" id="3.40.710.10">
    <property type="entry name" value="DD-peptidase/beta-lactamase superfamily"/>
    <property type="match status" value="1"/>
</dbReference>
<evidence type="ECO:0000313" key="12">
    <source>
        <dbReference type="EMBL" id="GAA6268727.1"/>
    </source>
</evidence>
<dbReference type="Pfam" id="PF00768">
    <property type="entry name" value="Peptidase_S11"/>
    <property type="match status" value="1"/>
</dbReference>
<feature type="compositionally biased region" description="Polar residues" evidence="8">
    <location>
        <begin position="383"/>
        <end position="395"/>
    </location>
</feature>
<feature type="region of interest" description="Disordered" evidence="8">
    <location>
        <begin position="383"/>
        <end position="402"/>
    </location>
</feature>
<feature type="region of interest" description="Disordered" evidence="8">
    <location>
        <begin position="476"/>
        <end position="510"/>
    </location>
</feature>
<evidence type="ECO:0000256" key="6">
    <source>
        <dbReference type="ARBA" id="ARBA00023316"/>
    </source>
</evidence>
<keyword evidence="9" id="KW-0812">Transmembrane</keyword>
<reference evidence="12 13" key="1">
    <citation type="submission" date="2024-04" db="EMBL/GenBank/DDBJ databases">
        <title>Defined microbial consortia suppress multidrug-resistant proinflammatory Enterobacteriaceae via ecological control.</title>
        <authorList>
            <person name="Furuichi M."/>
            <person name="Kawaguchi T."/>
            <person name="Pust M."/>
            <person name="Yasuma K."/>
            <person name="Plichta D."/>
            <person name="Hasegawa N."/>
            <person name="Ohya T."/>
            <person name="Bhattarai S."/>
            <person name="Sasajima S."/>
            <person name="Aoto Y."/>
            <person name="Tuganbaev T."/>
            <person name="Yaginuma M."/>
            <person name="Ueda M."/>
            <person name="Okahashi N."/>
            <person name="Amafuji K."/>
            <person name="Kiridooshi Y."/>
            <person name="Sugita K."/>
            <person name="Strazar M."/>
            <person name="Skelly A."/>
            <person name="Suda W."/>
            <person name="Hattori M."/>
            <person name="Nakamoto N."/>
            <person name="Caballero S."/>
            <person name="Norman J."/>
            <person name="Olle B."/>
            <person name="Tanoue T."/>
            <person name="Arita M."/>
            <person name="Bucci V."/>
            <person name="Atarashi K."/>
            <person name="Xavier R."/>
            <person name="Honda K."/>
        </authorList>
    </citation>
    <scope>NUCLEOTIDE SEQUENCE [LARGE SCALE GENOMIC DNA]</scope>
    <source>
        <strain evidence="13">f13</strain>
    </source>
</reference>
<dbReference type="PANTHER" id="PTHR21581:SF6">
    <property type="entry name" value="TRAFFICKING PROTEIN PARTICLE COMPLEX SUBUNIT 12"/>
    <property type="match status" value="1"/>
</dbReference>
<organism evidence="12 13">
    <name type="scientific">Enterocloster alcoholdehydrogenati</name>
    <dbReference type="NCBI Taxonomy" id="2547410"/>
    <lineage>
        <taxon>Bacteria</taxon>
        <taxon>Bacillati</taxon>
        <taxon>Bacillota</taxon>
        <taxon>Clostridia</taxon>
        <taxon>Lachnospirales</taxon>
        <taxon>Lachnospiraceae</taxon>
        <taxon>Enterocloster</taxon>
    </lineage>
</organism>
<evidence type="ECO:0000256" key="8">
    <source>
        <dbReference type="SAM" id="MobiDB-lite"/>
    </source>
</evidence>
<feature type="chain" id="PRO_5046144480" description="Peptidase S11 D-alanyl-D-alanine carboxypeptidase A N-terminal domain-containing protein" evidence="10">
    <location>
        <begin position="29"/>
        <end position="510"/>
    </location>
</feature>
<dbReference type="InterPro" id="IPR001967">
    <property type="entry name" value="Peptidase_S11_N"/>
</dbReference>